<evidence type="ECO:0000256" key="7">
    <source>
        <dbReference type="SAM" id="SignalP"/>
    </source>
</evidence>
<gene>
    <name evidence="9" type="ordered locus">Nther_2405</name>
</gene>
<dbReference type="PROSITE" id="PS01040">
    <property type="entry name" value="SBP_BACTERIAL_5"/>
    <property type="match status" value="1"/>
</dbReference>
<dbReference type="PANTHER" id="PTHR30290">
    <property type="entry name" value="PERIPLASMIC BINDING COMPONENT OF ABC TRANSPORTER"/>
    <property type="match status" value="1"/>
</dbReference>
<comment type="subcellular location">
    <subcellularLocation>
        <location evidence="1">Cell membrane</location>
        <topology evidence="1">Lipid-anchor</topology>
    </subcellularLocation>
</comment>
<dbReference type="GO" id="GO:0043190">
    <property type="term" value="C:ATP-binding cassette (ABC) transporter complex"/>
    <property type="evidence" value="ECO:0007669"/>
    <property type="project" value="InterPro"/>
</dbReference>
<dbReference type="GO" id="GO:1904680">
    <property type="term" value="F:peptide transmembrane transporter activity"/>
    <property type="evidence" value="ECO:0007669"/>
    <property type="project" value="TreeGrafter"/>
</dbReference>
<feature type="chain" id="PRO_5039601931" evidence="7">
    <location>
        <begin position="27"/>
        <end position="532"/>
    </location>
</feature>
<organism evidence="9 10">
    <name type="scientific">Natranaerobius thermophilus (strain ATCC BAA-1301 / DSM 18059 / JW/NM-WN-LF)</name>
    <dbReference type="NCBI Taxonomy" id="457570"/>
    <lineage>
        <taxon>Bacteria</taxon>
        <taxon>Bacillati</taxon>
        <taxon>Bacillota</taxon>
        <taxon>Clostridia</taxon>
        <taxon>Natranaerobiales</taxon>
        <taxon>Natranaerobiaceae</taxon>
        <taxon>Natranaerobius</taxon>
    </lineage>
</organism>
<dbReference type="GO" id="GO:0042597">
    <property type="term" value="C:periplasmic space"/>
    <property type="evidence" value="ECO:0007669"/>
    <property type="project" value="UniProtKB-ARBA"/>
</dbReference>
<dbReference type="GO" id="GO:0015833">
    <property type="term" value="P:peptide transport"/>
    <property type="evidence" value="ECO:0007669"/>
    <property type="project" value="TreeGrafter"/>
</dbReference>
<dbReference type="InterPro" id="IPR023765">
    <property type="entry name" value="SBP_5_CS"/>
</dbReference>
<comment type="similarity">
    <text evidence="2">Belongs to the bacterial solute-binding protein 5 family.</text>
</comment>
<dbReference type="Gene3D" id="3.10.105.10">
    <property type="entry name" value="Dipeptide-binding Protein, Domain 3"/>
    <property type="match status" value="1"/>
</dbReference>
<dbReference type="OrthoDB" id="9796817at2"/>
<dbReference type="PIRSF" id="PIRSF002741">
    <property type="entry name" value="MppA"/>
    <property type="match status" value="1"/>
</dbReference>
<feature type="domain" description="Solute-binding protein family 5" evidence="8">
    <location>
        <begin position="95"/>
        <end position="448"/>
    </location>
</feature>
<evidence type="ECO:0000313" key="9">
    <source>
        <dbReference type="EMBL" id="ACB85970.1"/>
    </source>
</evidence>
<dbReference type="InterPro" id="IPR030678">
    <property type="entry name" value="Peptide/Ni-bd"/>
</dbReference>
<dbReference type="CDD" id="cd08499">
    <property type="entry name" value="PBP2_Ylib_like"/>
    <property type="match status" value="1"/>
</dbReference>
<dbReference type="STRING" id="457570.Nther_2405"/>
<dbReference type="RefSeq" id="WP_012448819.1">
    <property type="nucleotide sequence ID" value="NC_010718.1"/>
</dbReference>
<feature type="compositionally biased region" description="Acidic residues" evidence="6">
    <location>
        <begin position="29"/>
        <end position="50"/>
    </location>
</feature>
<dbReference type="KEGG" id="nth:Nther_2405"/>
<accession>B2A0U0</accession>
<protein>
    <submittedName>
        <fullName evidence="9">Extracellular solute-binding protein family 5</fullName>
    </submittedName>
</protein>
<dbReference type="eggNOG" id="COG0747">
    <property type="taxonomic scope" value="Bacteria"/>
</dbReference>
<evidence type="ECO:0000256" key="4">
    <source>
        <dbReference type="ARBA" id="ARBA00022729"/>
    </source>
</evidence>
<dbReference type="InterPro" id="IPR039424">
    <property type="entry name" value="SBP_5"/>
</dbReference>
<feature type="coiled-coil region" evidence="5">
    <location>
        <begin position="343"/>
        <end position="370"/>
    </location>
</feature>
<dbReference type="InParanoid" id="B2A0U0"/>
<keyword evidence="4 7" id="KW-0732">Signal</keyword>
<feature type="region of interest" description="Disordered" evidence="6">
    <location>
        <begin position="28"/>
        <end position="51"/>
    </location>
</feature>
<dbReference type="Pfam" id="PF00496">
    <property type="entry name" value="SBP_bac_5"/>
    <property type="match status" value="1"/>
</dbReference>
<proteinExistence type="inferred from homology"/>
<keyword evidence="3" id="KW-0813">Transport</keyword>
<dbReference type="PANTHER" id="PTHR30290:SF9">
    <property type="entry name" value="OLIGOPEPTIDE-BINDING PROTEIN APPA"/>
    <property type="match status" value="1"/>
</dbReference>
<dbReference type="Gene3D" id="3.40.190.10">
    <property type="entry name" value="Periplasmic binding protein-like II"/>
    <property type="match status" value="1"/>
</dbReference>
<sequence>MKKFNKKPFWLAIVLSGLLVFTLTGCGEPDVEDEAEAPEGEEEEEMEERLEEDHLVVAQGADAPTLDPIGENDQPSARITEQIFDTLVEQDENMEVQPGLAEDWEQIDDTTYEFYLREGVKFHNGEELTAEDVKYSYQRLLDEDEASPGAFILEMVDVDNIEIVDDYTVQIPLEEPFAPILYHLGHSVTAIVNEDAVEEHGDDFGQNPVGTGPFKFDDWDIGNRIDLVSFDDHWRGEAGVEQLSFRNIEEDTNRTIELETGGADIIYDVAPTDLERVEDHEELTLLREPNLSTEYIGFNIDKEPFDDERVRQAINYALDMEPIVEGVYYGLGEPARSPLAPAVVHNNQDVKSYEQDMERAEELLAEAGYEDGFEAEIWTNDQQQRQDIAEMVQGQLSQLGIDLNISIREWGTYLEETAQGEHDMFILGWVSVTGDADYGLYSLFHGDEHGAAGNRTFYDNDRVDELLDEGRRTFDEDERAEIYAEIQEIVTEEAPWIFTQVGEEAVGTRDFVENFTINPAGHHDLFEVTIAD</sequence>
<evidence type="ECO:0000256" key="1">
    <source>
        <dbReference type="ARBA" id="ARBA00004193"/>
    </source>
</evidence>
<feature type="signal peptide" evidence="7">
    <location>
        <begin position="1"/>
        <end position="26"/>
    </location>
</feature>
<keyword evidence="10" id="KW-1185">Reference proteome</keyword>
<reference evidence="9 10" key="1">
    <citation type="submission" date="2008-04" db="EMBL/GenBank/DDBJ databases">
        <title>Complete sequence of chromosome of Natranaerobius thermophilus JW/NM-WN-LF.</title>
        <authorList>
            <consortium name="US DOE Joint Genome Institute"/>
            <person name="Copeland A."/>
            <person name="Lucas S."/>
            <person name="Lapidus A."/>
            <person name="Glavina del Rio T."/>
            <person name="Dalin E."/>
            <person name="Tice H."/>
            <person name="Bruce D."/>
            <person name="Goodwin L."/>
            <person name="Pitluck S."/>
            <person name="Chertkov O."/>
            <person name="Brettin T."/>
            <person name="Detter J.C."/>
            <person name="Han C."/>
            <person name="Kuske C.R."/>
            <person name="Schmutz J."/>
            <person name="Larimer F."/>
            <person name="Land M."/>
            <person name="Hauser L."/>
            <person name="Kyrpides N."/>
            <person name="Lykidis A."/>
            <person name="Mesbah N.M."/>
            <person name="Wiegel J."/>
        </authorList>
    </citation>
    <scope>NUCLEOTIDE SEQUENCE [LARGE SCALE GENOMIC DNA]</scope>
    <source>
        <strain evidence="10">ATCC BAA-1301 / DSM 18059 / JW/NM-WN-LF</strain>
    </source>
</reference>
<evidence type="ECO:0000259" key="8">
    <source>
        <dbReference type="Pfam" id="PF00496"/>
    </source>
</evidence>
<reference evidence="9 10" key="2">
    <citation type="journal article" date="2011" name="J. Bacteriol.">
        <title>Complete genome sequence of the anaerobic, halophilic alkalithermophile Natranaerobius thermophilus JW/NM-WN-LF.</title>
        <authorList>
            <person name="Zhao B."/>
            <person name="Mesbah N.M."/>
            <person name="Dalin E."/>
            <person name="Goodwin L."/>
            <person name="Nolan M."/>
            <person name="Pitluck S."/>
            <person name="Chertkov O."/>
            <person name="Brettin T.S."/>
            <person name="Han J."/>
            <person name="Larimer F.W."/>
            <person name="Land M.L."/>
            <person name="Hauser L."/>
            <person name="Kyrpides N."/>
            <person name="Wiegel J."/>
        </authorList>
    </citation>
    <scope>NUCLEOTIDE SEQUENCE [LARGE SCALE GENOMIC DNA]</scope>
    <source>
        <strain evidence="10">ATCC BAA-1301 / DSM 18059 / JW/NM-WN-LF</strain>
    </source>
</reference>
<dbReference type="InterPro" id="IPR000914">
    <property type="entry name" value="SBP_5_dom"/>
</dbReference>
<evidence type="ECO:0000313" key="10">
    <source>
        <dbReference type="Proteomes" id="UP000001683"/>
    </source>
</evidence>
<dbReference type="EMBL" id="CP001034">
    <property type="protein sequence ID" value="ACB85970.1"/>
    <property type="molecule type" value="Genomic_DNA"/>
</dbReference>
<evidence type="ECO:0000256" key="5">
    <source>
        <dbReference type="SAM" id="Coils"/>
    </source>
</evidence>
<evidence type="ECO:0000256" key="2">
    <source>
        <dbReference type="ARBA" id="ARBA00005695"/>
    </source>
</evidence>
<dbReference type="PROSITE" id="PS51257">
    <property type="entry name" value="PROKAR_LIPOPROTEIN"/>
    <property type="match status" value="1"/>
</dbReference>
<name>B2A0U0_NATTJ</name>
<evidence type="ECO:0000256" key="6">
    <source>
        <dbReference type="SAM" id="MobiDB-lite"/>
    </source>
</evidence>
<dbReference type="HOGENOM" id="CLU_017028_7_4_9"/>
<keyword evidence="5" id="KW-0175">Coiled coil</keyword>
<dbReference type="SUPFAM" id="SSF53850">
    <property type="entry name" value="Periplasmic binding protein-like II"/>
    <property type="match status" value="1"/>
</dbReference>
<dbReference type="Proteomes" id="UP000001683">
    <property type="component" value="Chromosome"/>
</dbReference>
<dbReference type="Gene3D" id="3.90.76.10">
    <property type="entry name" value="Dipeptide-binding Protein, Domain 1"/>
    <property type="match status" value="1"/>
</dbReference>
<dbReference type="AlphaFoldDB" id="B2A0U0"/>
<evidence type="ECO:0000256" key="3">
    <source>
        <dbReference type="ARBA" id="ARBA00022448"/>
    </source>
</evidence>